<evidence type="ECO:0000256" key="1">
    <source>
        <dbReference type="SAM" id="SignalP"/>
    </source>
</evidence>
<feature type="chain" id="PRO_5035303801" description="Ice-binding protein C-terminal domain-containing protein" evidence="1">
    <location>
        <begin position="22"/>
        <end position="313"/>
    </location>
</feature>
<feature type="domain" description="Ice-binding protein C-terminal" evidence="2">
    <location>
        <begin position="290"/>
        <end position="312"/>
    </location>
</feature>
<keyword evidence="1" id="KW-0732">Signal</keyword>
<evidence type="ECO:0000313" key="3">
    <source>
        <dbReference type="EMBL" id="BBO22879.1"/>
    </source>
</evidence>
<organism evidence="3 4">
    <name type="scientific">Candidatus Nitrosymbiomonas proteolyticus</name>
    <dbReference type="NCBI Taxonomy" id="2608984"/>
    <lineage>
        <taxon>Bacteria</taxon>
        <taxon>Bacillati</taxon>
        <taxon>Armatimonadota</taxon>
        <taxon>Armatimonadota incertae sedis</taxon>
        <taxon>Candidatus Nitrosymbiomonas</taxon>
    </lineage>
</organism>
<name>A0A809R5V1_9BACT</name>
<reference evidence="3" key="1">
    <citation type="journal article" name="DNA Res.">
        <title>The physiological potential of anammox bacteria as revealed by their core genome structure.</title>
        <authorList>
            <person name="Okubo T."/>
            <person name="Toyoda A."/>
            <person name="Fukuhara K."/>
            <person name="Uchiyama I."/>
            <person name="Harigaya Y."/>
            <person name="Kuroiwa M."/>
            <person name="Suzuki T."/>
            <person name="Murakami Y."/>
            <person name="Suwa Y."/>
            <person name="Takami H."/>
        </authorList>
    </citation>
    <scope>NUCLEOTIDE SEQUENCE</scope>
    <source>
        <strain evidence="3">317325-2</strain>
    </source>
</reference>
<dbReference type="EMBL" id="AP021858">
    <property type="protein sequence ID" value="BBO22879.1"/>
    <property type="molecule type" value="Genomic_DNA"/>
</dbReference>
<accession>A0A809R5V1</accession>
<feature type="signal peptide" evidence="1">
    <location>
        <begin position="1"/>
        <end position="21"/>
    </location>
</feature>
<evidence type="ECO:0000259" key="2">
    <source>
        <dbReference type="Pfam" id="PF07589"/>
    </source>
</evidence>
<dbReference type="NCBIfam" id="TIGR02595">
    <property type="entry name" value="PEP_CTERM"/>
    <property type="match status" value="1"/>
</dbReference>
<protein>
    <recommendedName>
        <fullName evidence="2">Ice-binding protein C-terminal domain-containing protein</fullName>
    </recommendedName>
</protein>
<dbReference type="Proteomes" id="UP000662873">
    <property type="component" value="Chromosome"/>
</dbReference>
<gene>
    <name evidence="3" type="ORF">NPRO_04740</name>
</gene>
<sequence length="313" mass="31348">MYLKRLTVAAFVASLATFTAAQWSGAPIFSSVLTGDYVTAGANTRTAAMGGGPVSLAMATPVGSTYVASFLVWNFLGGVAGYDPLEASITVGGTPVVGAGFAMGTELCWGMTSSNSYLADVTALVAADGVYTIGGVSDKLNSTGGTSLAEGVSLLSVYSNPSVGLRSVDVYFGNVGEAGGVAAGAMGFSSTYLGGDAHFFLNGMDGQDFGDDFFINGFLASGFPGTFTPGDAWSGMLGVGDIGGGGTGYDHAEGDASVFMTPGDTSLLFATDGSLGDCIGHSIGAISFAAVPEPASMLALGLGIVPLLRRRKK</sequence>
<dbReference type="KEGG" id="npy:NPRO_04740"/>
<proteinExistence type="predicted"/>
<dbReference type="InterPro" id="IPR013424">
    <property type="entry name" value="Ice-binding_C"/>
</dbReference>
<evidence type="ECO:0000313" key="4">
    <source>
        <dbReference type="Proteomes" id="UP000662873"/>
    </source>
</evidence>
<dbReference type="AlphaFoldDB" id="A0A809R5V1"/>
<dbReference type="Pfam" id="PF07589">
    <property type="entry name" value="PEP-CTERM"/>
    <property type="match status" value="1"/>
</dbReference>